<dbReference type="GO" id="GO:0004470">
    <property type="term" value="F:malic enzyme activity"/>
    <property type="evidence" value="ECO:0007669"/>
    <property type="project" value="InterPro"/>
</dbReference>
<dbReference type="Proteomes" id="UP000729402">
    <property type="component" value="Unassembled WGS sequence"/>
</dbReference>
<gene>
    <name evidence="3" type="ORF">GUJ93_ZPchr0015g6899</name>
</gene>
<protein>
    <recommendedName>
        <fullName evidence="2">Malic enzyme N-terminal domain-containing protein</fullName>
    </recommendedName>
</protein>
<dbReference type="InterPro" id="IPR012301">
    <property type="entry name" value="Malic_N_dom"/>
</dbReference>
<organism evidence="3 4">
    <name type="scientific">Zizania palustris</name>
    <name type="common">Northern wild rice</name>
    <dbReference type="NCBI Taxonomy" id="103762"/>
    <lineage>
        <taxon>Eukaryota</taxon>
        <taxon>Viridiplantae</taxon>
        <taxon>Streptophyta</taxon>
        <taxon>Embryophyta</taxon>
        <taxon>Tracheophyta</taxon>
        <taxon>Spermatophyta</taxon>
        <taxon>Magnoliopsida</taxon>
        <taxon>Liliopsida</taxon>
        <taxon>Poales</taxon>
        <taxon>Poaceae</taxon>
        <taxon>BOP clade</taxon>
        <taxon>Oryzoideae</taxon>
        <taxon>Oryzeae</taxon>
        <taxon>Zizaniinae</taxon>
        <taxon>Zizania</taxon>
    </lineage>
</organism>
<evidence type="ECO:0000313" key="3">
    <source>
        <dbReference type="EMBL" id="KAG8083605.1"/>
    </source>
</evidence>
<dbReference type="AlphaFoldDB" id="A0A8J5TGK5"/>
<proteinExistence type="predicted"/>
<dbReference type="EMBL" id="JAAALK010000085">
    <property type="protein sequence ID" value="KAG8083605.1"/>
    <property type="molecule type" value="Genomic_DNA"/>
</dbReference>
<sequence length="100" mass="11398">MGEMEEHPGHHRYQRALQMTVAVCMIFMERMGILVGKLSLYIALNGIILLMICLCTLPSRSSPVRLPANHDSVRTNNDTLLNEEFYIGLKQRRAIVQLSK</sequence>
<keyword evidence="1" id="KW-1133">Transmembrane helix</keyword>
<comment type="caution">
    <text evidence="3">The sequence shown here is derived from an EMBL/GenBank/DDBJ whole genome shotgun (WGS) entry which is preliminary data.</text>
</comment>
<evidence type="ECO:0000256" key="1">
    <source>
        <dbReference type="SAM" id="Phobius"/>
    </source>
</evidence>
<dbReference type="OrthoDB" id="5365701at2759"/>
<dbReference type="GO" id="GO:0016616">
    <property type="term" value="F:oxidoreductase activity, acting on the CH-OH group of donors, NAD or NADP as acceptor"/>
    <property type="evidence" value="ECO:0007669"/>
    <property type="project" value="InterPro"/>
</dbReference>
<accession>A0A8J5TGK5</accession>
<dbReference type="Pfam" id="PF00390">
    <property type="entry name" value="malic"/>
    <property type="match status" value="1"/>
</dbReference>
<name>A0A8J5TGK5_ZIZPA</name>
<keyword evidence="1" id="KW-0472">Membrane</keyword>
<evidence type="ECO:0000313" key="4">
    <source>
        <dbReference type="Proteomes" id="UP000729402"/>
    </source>
</evidence>
<evidence type="ECO:0000259" key="2">
    <source>
        <dbReference type="Pfam" id="PF00390"/>
    </source>
</evidence>
<keyword evidence="1" id="KW-0812">Transmembrane</keyword>
<keyword evidence="4" id="KW-1185">Reference proteome</keyword>
<feature type="transmembrane region" description="Helical" evidence="1">
    <location>
        <begin position="38"/>
        <end position="57"/>
    </location>
</feature>
<feature type="domain" description="Malic enzyme N-terminal" evidence="2">
    <location>
        <begin position="30"/>
        <end position="94"/>
    </location>
</feature>
<reference evidence="3" key="2">
    <citation type="submission" date="2021-02" db="EMBL/GenBank/DDBJ databases">
        <authorList>
            <person name="Kimball J.A."/>
            <person name="Haas M.W."/>
            <person name="Macchietto M."/>
            <person name="Kono T."/>
            <person name="Duquette J."/>
            <person name="Shao M."/>
        </authorList>
    </citation>
    <scope>NUCLEOTIDE SEQUENCE</scope>
    <source>
        <tissue evidence="3">Fresh leaf tissue</tissue>
    </source>
</reference>
<reference evidence="3" key="1">
    <citation type="journal article" date="2021" name="bioRxiv">
        <title>Whole Genome Assembly and Annotation of Northern Wild Rice, Zizania palustris L., Supports a Whole Genome Duplication in the Zizania Genus.</title>
        <authorList>
            <person name="Haas M."/>
            <person name="Kono T."/>
            <person name="Macchietto M."/>
            <person name="Millas R."/>
            <person name="McGilp L."/>
            <person name="Shao M."/>
            <person name="Duquette J."/>
            <person name="Hirsch C.N."/>
            <person name="Kimball J."/>
        </authorList>
    </citation>
    <scope>NUCLEOTIDE SEQUENCE</scope>
    <source>
        <tissue evidence="3">Fresh leaf tissue</tissue>
    </source>
</reference>